<feature type="region of interest" description="Disordered" evidence="1">
    <location>
        <begin position="116"/>
        <end position="135"/>
    </location>
</feature>
<reference evidence="2" key="1">
    <citation type="journal article" date="2020" name="Fungal Divers.">
        <title>Resolving the Mortierellaceae phylogeny through synthesis of multi-gene phylogenetics and phylogenomics.</title>
        <authorList>
            <person name="Vandepol N."/>
            <person name="Liber J."/>
            <person name="Desiro A."/>
            <person name="Na H."/>
            <person name="Kennedy M."/>
            <person name="Barry K."/>
            <person name="Grigoriev I.V."/>
            <person name="Miller A.N."/>
            <person name="O'Donnell K."/>
            <person name="Stajich J.E."/>
            <person name="Bonito G."/>
        </authorList>
    </citation>
    <scope>NUCLEOTIDE SEQUENCE</scope>
    <source>
        <strain evidence="2">NRRL 2769</strain>
    </source>
</reference>
<feature type="compositionally biased region" description="Low complexity" evidence="1">
    <location>
        <begin position="43"/>
        <end position="64"/>
    </location>
</feature>
<dbReference type="Proteomes" id="UP000703661">
    <property type="component" value="Unassembled WGS sequence"/>
</dbReference>
<dbReference type="AlphaFoldDB" id="A0A9P6MU15"/>
<evidence type="ECO:0000313" key="2">
    <source>
        <dbReference type="EMBL" id="KAG0013351.1"/>
    </source>
</evidence>
<gene>
    <name evidence="2" type="ORF">BGZ80_011132</name>
</gene>
<keyword evidence="3" id="KW-1185">Reference proteome</keyword>
<feature type="compositionally biased region" description="Polar residues" evidence="1">
    <location>
        <begin position="116"/>
        <end position="132"/>
    </location>
</feature>
<dbReference type="OrthoDB" id="10496605at2759"/>
<comment type="caution">
    <text evidence="2">The sequence shown here is derived from an EMBL/GenBank/DDBJ whole genome shotgun (WGS) entry which is preliminary data.</text>
</comment>
<feature type="compositionally biased region" description="Basic and acidic residues" evidence="1">
    <location>
        <begin position="1"/>
        <end position="16"/>
    </location>
</feature>
<name>A0A9P6MU15_9FUNG</name>
<organism evidence="2 3">
    <name type="scientific">Entomortierella chlamydospora</name>
    <dbReference type="NCBI Taxonomy" id="101097"/>
    <lineage>
        <taxon>Eukaryota</taxon>
        <taxon>Fungi</taxon>
        <taxon>Fungi incertae sedis</taxon>
        <taxon>Mucoromycota</taxon>
        <taxon>Mortierellomycotina</taxon>
        <taxon>Mortierellomycetes</taxon>
        <taxon>Mortierellales</taxon>
        <taxon>Mortierellaceae</taxon>
        <taxon>Entomortierella</taxon>
    </lineage>
</organism>
<proteinExistence type="predicted"/>
<feature type="compositionally biased region" description="Polar residues" evidence="1">
    <location>
        <begin position="17"/>
        <end position="42"/>
    </location>
</feature>
<sequence length="169" mass="18905">MTATECHQDLLSRPQEHQTPSFEDSATTDFSQTGNMSTNPAHQSQSNDESDQQDGSGSQVGSNGTQDGSERHASVTAEPESEKTVLQSLRAPVPEQQILIDSYSYHTTLILRLTPANSNNLNKNDSSPNKNNRNGERKHYHFFLLKEHLKNNSPQHQQPGQQQQPEQQQ</sequence>
<dbReference type="EMBL" id="JAAAID010000858">
    <property type="protein sequence ID" value="KAG0013351.1"/>
    <property type="molecule type" value="Genomic_DNA"/>
</dbReference>
<accession>A0A9P6MU15</accession>
<evidence type="ECO:0000313" key="3">
    <source>
        <dbReference type="Proteomes" id="UP000703661"/>
    </source>
</evidence>
<protein>
    <submittedName>
        <fullName evidence="2">Uncharacterized protein</fullName>
    </submittedName>
</protein>
<evidence type="ECO:0000256" key="1">
    <source>
        <dbReference type="SAM" id="MobiDB-lite"/>
    </source>
</evidence>
<feature type="region of interest" description="Disordered" evidence="1">
    <location>
        <begin position="1"/>
        <end position="92"/>
    </location>
</feature>